<evidence type="ECO:0000256" key="5">
    <source>
        <dbReference type="ARBA" id="ARBA00023015"/>
    </source>
</evidence>
<gene>
    <name evidence="11" type="primary">flgM</name>
    <name evidence="11" type="ORF">GJQ55_09735</name>
</gene>
<accession>A0A9E8FN04</accession>
<feature type="compositionally biased region" description="Low complexity" evidence="9">
    <location>
        <begin position="20"/>
        <end position="33"/>
    </location>
</feature>
<evidence type="ECO:0000256" key="7">
    <source>
        <dbReference type="ARBA" id="ARBA00024739"/>
    </source>
</evidence>
<evidence type="ECO:0000313" key="11">
    <source>
        <dbReference type="EMBL" id="QQD24723.1"/>
    </source>
</evidence>
<evidence type="ECO:0000313" key="12">
    <source>
        <dbReference type="Proteomes" id="UP000596074"/>
    </source>
</evidence>
<feature type="region of interest" description="Disordered" evidence="9">
    <location>
        <begin position="1"/>
        <end position="48"/>
    </location>
</feature>
<evidence type="ECO:0000256" key="8">
    <source>
        <dbReference type="ARBA" id="ARBA00030117"/>
    </source>
</evidence>
<reference evidence="11 12" key="1">
    <citation type="submission" date="2019-11" db="EMBL/GenBank/DDBJ databases">
        <title>Venatorbacter sp. nov. a predator of Campylobacter and other Gram-negative bacteria.</title>
        <authorList>
            <person name="Saeedi A."/>
            <person name="Cummings N.J."/>
            <person name="Connerton I.F."/>
            <person name="Connerton P.L."/>
        </authorList>
    </citation>
    <scope>NUCLEOTIDE SEQUENCE [LARGE SCALE GENOMIC DNA]</scope>
    <source>
        <strain evidence="11">XL5</strain>
    </source>
</reference>
<dbReference type="AlphaFoldDB" id="A0A9E8FN04"/>
<keyword evidence="6" id="KW-0804">Transcription</keyword>
<comment type="function">
    <text evidence="7">Responsible for the coupling of flagellin expression to flagellar assembly by preventing expression of the flagellin genes when a component of the middle class of proteins is defective. It negatively regulates flagellar genes by inhibiting the activity of FliA by directly binding to FliA.</text>
</comment>
<comment type="similarity">
    <text evidence="1">Belongs to the FlgM family.</text>
</comment>
<dbReference type="InterPro" id="IPR031316">
    <property type="entry name" value="FlgM_C"/>
</dbReference>
<keyword evidence="12" id="KW-1185">Reference proteome</keyword>
<keyword evidence="11" id="KW-0966">Cell projection</keyword>
<keyword evidence="3" id="KW-0678">Repressor</keyword>
<evidence type="ECO:0000256" key="2">
    <source>
        <dbReference type="ARBA" id="ARBA00017823"/>
    </source>
</evidence>
<protein>
    <recommendedName>
        <fullName evidence="2">Negative regulator of flagellin synthesis</fullName>
    </recommendedName>
    <alternativeName>
        <fullName evidence="8">Anti-sigma-28 factor</fullName>
    </alternativeName>
</protein>
<dbReference type="RefSeq" id="WP_228344784.1">
    <property type="nucleotide sequence ID" value="NZ_CP045550.1"/>
</dbReference>
<keyword evidence="11" id="KW-0969">Cilium</keyword>
<keyword evidence="11" id="KW-0282">Flagellum</keyword>
<proteinExistence type="inferred from homology"/>
<feature type="domain" description="Anti-sigma-28 factor FlgM C-terminal" evidence="10">
    <location>
        <begin position="39"/>
        <end position="93"/>
    </location>
</feature>
<keyword evidence="4" id="KW-1005">Bacterial flagellum biogenesis</keyword>
<feature type="compositionally biased region" description="Polar residues" evidence="9">
    <location>
        <begin position="34"/>
        <end position="48"/>
    </location>
</feature>
<dbReference type="Pfam" id="PF04316">
    <property type="entry name" value="FlgM"/>
    <property type="match status" value="1"/>
</dbReference>
<evidence type="ECO:0000256" key="6">
    <source>
        <dbReference type="ARBA" id="ARBA00023163"/>
    </source>
</evidence>
<evidence type="ECO:0000256" key="1">
    <source>
        <dbReference type="ARBA" id="ARBA00005322"/>
    </source>
</evidence>
<dbReference type="NCBIfam" id="TIGR03824">
    <property type="entry name" value="FlgM_jcvi"/>
    <property type="match status" value="1"/>
</dbReference>
<keyword evidence="5" id="KW-0805">Transcription regulation</keyword>
<dbReference type="Proteomes" id="UP000596074">
    <property type="component" value="Chromosome"/>
</dbReference>
<evidence type="ECO:0000256" key="3">
    <source>
        <dbReference type="ARBA" id="ARBA00022491"/>
    </source>
</evidence>
<dbReference type="InterPro" id="IPR007412">
    <property type="entry name" value="FlgM"/>
</dbReference>
<dbReference type="SUPFAM" id="SSF101498">
    <property type="entry name" value="Anti-sigma factor FlgM"/>
    <property type="match status" value="1"/>
</dbReference>
<dbReference type="EMBL" id="CP046056">
    <property type="protein sequence ID" value="QQD24723.1"/>
    <property type="molecule type" value="Genomic_DNA"/>
</dbReference>
<evidence type="ECO:0000256" key="9">
    <source>
        <dbReference type="SAM" id="MobiDB-lite"/>
    </source>
</evidence>
<name>A0A9E8FN04_9GAMM</name>
<dbReference type="GO" id="GO:0045892">
    <property type="term" value="P:negative regulation of DNA-templated transcription"/>
    <property type="evidence" value="ECO:0007669"/>
    <property type="project" value="InterPro"/>
</dbReference>
<evidence type="ECO:0000256" key="4">
    <source>
        <dbReference type="ARBA" id="ARBA00022795"/>
    </source>
</evidence>
<dbReference type="KEGG" id="vcw:GJQ55_09735"/>
<dbReference type="GO" id="GO:0044781">
    <property type="term" value="P:bacterial-type flagellum organization"/>
    <property type="evidence" value="ECO:0007669"/>
    <property type="project" value="UniProtKB-KW"/>
</dbReference>
<sequence length="99" mass="10878">MNINKLTSGLDGSARSRNEPVAADKAPAAKVQQSAVATDQVKLSNSSKSMQQIEAEIRDLPEVDDAAVERIRGAIERGEYKIDYEKLAGKMLDFEDRLN</sequence>
<dbReference type="InterPro" id="IPR035890">
    <property type="entry name" value="Anti-sigma-28_factor_FlgM_sf"/>
</dbReference>
<organism evidence="11 12">
    <name type="scientific">Venatoribacter cucullus</name>
    <dbReference type="NCBI Taxonomy" id="2661630"/>
    <lineage>
        <taxon>Bacteria</taxon>
        <taxon>Pseudomonadati</taxon>
        <taxon>Pseudomonadota</taxon>
        <taxon>Gammaproteobacteria</taxon>
        <taxon>Oceanospirillales</taxon>
        <taxon>Oceanospirillaceae</taxon>
        <taxon>Venatoribacter</taxon>
    </lineage>
</organism>
<evidence type="ECO:0000259" key="10">
    <source>
        <dbReference type="Pfam" id="PF04316"/>
    </source>
</evidence>